<dbReference type="Pfam" id="PF07946">
    <property type="entry name" value="CCDC47"/>
    <property type="match status" value="1"/>
</dbReference>
<reference evidence="6" key="1">
    <citation type="submission" date="2021-05" db="EMBL/GenBank/DDBJ databases">
        <title>The genome of the haptophyte Pavlova lutheri (Diacronema luteri, Pavlovales) - a model for lipid biosynthesis in eukaryotic algae.</title>
        <authorList>
            <person name="Hulatt C.J."/>
            <person name="Posewitz M.C."/>
        </authorList>
    </citation>
    <scope>NUCLEOTIDE SEQUENCE</scope>
    <source>
        <strain evidence="6">NIVA-4/92</strain>
    </source>
</reference>
<dbReference type="PANTHER" id="PTHR12883">
    <property type="entry name" value="ADIPOCYTE-SPECIFIC PROTEIN 4-RELATED"/>
    <property type="match status" value="1"/>
</dbReference>
<name>A0A8J6CE10_DIALT</name>
<protein>
    <submittedName>
        <fullName evidence="6">Uncharacterized protein</fullName>
    </submittedName>
</protein>
<dbReference type="GO" id="GO:0005509">
    <property type="term" value="F:calcium ion binding"/>
    <property type="evidence" value="ECO:0007669"/>
    <property type="project" value="InterPro"/>
</dbReference>
<keyword evidence="7" id="KW-1185">Reference proteome</keyword>
<accession>A0A8J6CE10</accession>
<evidence type="ECO:0000256" key="3">
    <source>
        <dbReference type="ARBA" id="ARBA00022989"/>
    </source>
</evidence>
<comment type="subcellular location">
    <subcellularLocation>
        <location evidence="1">Membrane</location>
        <topology evidence="1">Single-pass membrane protein</topology>
    </subcellularLocation>
</comment>
<gene>
    <name evidence="6" type="ORF">KFE25_002186</name>
</gene>
<keyword evidence="2" id="KW-0812">Transmembrane</keyword>
<dbReference type="PANTHER" id="PTHR12883:SF0">
    <property type="entry name" value="PAT COMPLEX SUBUNIT CCDC47"/>
    <property type="match status" value="1"/>
</dbReference>
<evidence type="ECO:0000256" key="4">
    <source>
        <dbReference type="ARBA" id="ARBA00023136"/>
    </source>
</evidence>
<dbReference type="EMBL" id="JAGTXO010000008">
    <property type="protein sequence ID" value="KAG8466430.1"/>
    <property type="molecule type" value="Genomic_DNA"/>
</dbReference>
<evidence type="ECO:0000256" key="2">
    <source>
        <dbReference type="ARBA" id="ARBA00022692"/>
    </source>
</evidence>
<keyword evidence="3" id="KW-1133">Transmembrane helix</keyword>
<evidence type="ECO:0000256" key="5">
    <source>
        <dbReference type="SAM" id="MobiDB-lite"/>
    </source>
</evidence>
<evidence type="ECO:0000313" key="7">
    <source>
        <dbReference type="Proteomes" id="UP000751190"/>
    </source>
</evidence>
<dbReference type="InterPro" id="IPR012879">
    <property type="entry name" value="CCDC47"/>
</dbReference>
<evidence type="ECO:0000256" key="1">
    <source>
        <dbReference type="ARBA" id="ARBA00004167"/>
    </source>
</evidence>
<organism evidence="6 7">
    <name type="scientific">Diacronema lutheri</name>
    <name type="common">Unicellular marine alga</name>
    <name type="synonym">Monochrysis lutheri</name>
    <dbReference type="NCBI Taxonomy" id="2081491"/>
    <lineage>
        <taxon>Eukaryota</taxon>
        <taxon>Haptista</taxon>
        <taxon>Haptophyta</taxon>
        <taxon>Pavlovophyceae</taxon>
        <taxon>Pavlovales</taxon>
        <taxon>Pavlovaceae</taxon>
        <taxon>Diacronema</taxon>
    </lineage>
</organism>
<proteinExistence type="predicted"/>
<feature type="compositionally biased region" description="Low complexity" evidence="5">
    <location>
        <begin position="162"/>
        <end position="175"/>
    </location>
</feature>
<dbReference type="Proteomes" id="UP000751190">
    <property type="component" value="Unassembled WGS sequence"/>
</dbReference>
<sequence length="352" mass="38306">MQVHVLELVGLACVLAVVGLYVRGNAANAIVFDAVEAELAEPARRLFAAVGCEEAVRMAATDGRHWPHQLPRAPRGNGRSGRARAREVWTRVASDRYTLHMTGRERCDYALVTLRLAPRHAPLEACRRLLPALARPTEDRVVVELGWAPDPRWRGPVSTQPAAMGGTRRGAGAARARTHSAPTIVAIVRLSAEKEWLAHAPSSDDVGRFCARFDSIALDVPELPRSFAVYAEAEEVARAVLGPLVVRALRDLAESVEWLHVTDSLDDQSARTHWAGATRVARLSAVLPQPRDESDGHIGVSYHAPSVASQCLLAALAAFEGAAECELDAAVEKRIVHRRALVRDDELRARTS</sequence>
<feature type="region of interest" description="Disordered" evidence="5">
    <location>
        <begin position="154"/>
        <end position="175"/>
    </location>
</feature>
<dbReference type="GO" id="GO:0032469">
    <property type="term" value="P:endoplasmic reticulum calcium ion homeostasis"/>
    <property type="evidence" value="ECO:0007669"/>
    <property type="project" value="InterPro"/>
</dbReference>
<dbReference type="GO" id="GO:0016020">
    <property type="term" value="C:membrane"/>
    <property type="evidence" value="ECO:0007669"/>
    <property type="project" value="UniProtKB-SubCell"/>
</dbReference>
<keyword evidence="4" id="KW-0472">Membrane</keyword>
<evidence type="ECO:0000313" key="6">
    <source>
        <dbReference type="EMBL" id="KAG8466430.1"/>
    </source>
</evidence>
<comment type="caution">
    <text evidence="6">The sequence shown here is derived from an EMBL/GenBank/DDBJ whole genome shotgun (WGS) entry which is preliminary data.</text>
</comment>
<dbReference type="AlphaFoldDB" id="A0A8J6CE10"/>
<dbReference type="GO" id="GO:0005783">
    <property type="term" value="C:endoplasmic reticulum"/>
    <property type="evidence" value="ECO:0007669"/>
    <property type="project" value="InterPro"/>
</dbReference>